<protein>
    <submittedName>
        <fullName evidence="2">Uncharacterized protein</fullName>
    </submittedName>
</protein>
<feature type="region of interest" description="Disordered" evidence="1">
    <location>
        <begin position="137"/>
        <end position="158"/>
    </location>
</feature>
<evidence type="ECO:0000313" key="3">
    <source>
        <dbReference type="Proteomes" id="UP000785679"/>
    </source>
</evidence>
<dbReference type="AlphaFoldDB" id="A0A8J8P1K0"/>
<proteinExistence type="predicted"/>
<name>A0A8J8P1K0_HALGN</name>
<feature type="region of interest" description="Disordered" evidence="1">
    <location>
        <begin position="533"/>
        <end position="565"/>
    </location>
</feature>
<gene>
    <name evidence="2" type="ORF">FGO68_gene14739</name>
</gene>
<comment type="caution">
    <text evidence="2">The sequence shown here is derived from an EMBL/GenBank/DDBJ whole genome shotgun (WGS) entry which is preliminary data.</text>
</comment>
<dbReference type="EMBL" id="RRYP01003267">
    <property type="protein sequence ID" value="TNV83966.1"/>
    <property type="molecule type" value="Genomic_DNA"/>
</dbReference>
<evidence type="ECO:0000256" key="1">
    <source>
        <dbReference type="SAM" id="MobiDB-lite"/>
    </source>
</evidence>
<dbReference type="OrthoDB" id="10630665at2759"/>
<feature type="compositionally biased region" description="Polar residues" evidence="1">
    <location>
        <begin position="72"/>
        <end position="104"/>
    </location>
</feature>
<sequence>MGANCCKKRKGNEEAKADLRKVLPDILQEQANSRNGPMNNQSSMQDLTAITAVTDANLINDSRNDLLKKQNTQQYGRQGSTMNQFEGGSTGTRQVDSQKGNQAHTAGGRGTTNNVNGSIQQTGRDVIEKGEVEISRQGSVVDPKSRNSTIGFQNRRPPPLDTQLAKSKYFSAKYLPISIRREYARRFHNLPMIPQDASDYIKEFMMSVNMARMDPVFFSNNVLEPLRNRMHYDSKFNSYSNGIISTVEGFECVDSLIGLLSGLTPVQGLEWNNKLEGILDKEDIKRIDLIMSSYEQAQIGEQDFIRELLWQECDFNYEHLYVFFDFKTLYGFEIACNLLLDDGNELKDMRRVLTSQRLKTICAFHERHITGPVITYLVVTSEEITKQEYGEIMRKKALRQQGVEVSETSPGDNSTVHQTPVLERSQEDYTKLENTLQSSVQKKMAKTPLNVKLSFGGHHSLHNALKFERRPTDSYQTDRDGLTHQLKGYDMKSSYQEAPLPDQQSQENEQKNYMQDENPYSDVEMASVKEIPEQSIQQEKQPSVKKSQEPKAPTNTLLDSLRTDSQLNKTPQLSLKQPAPSIKQDVQPPTAVQLRQSKPFFQKQVNNYHLSEMQSENTAALVGPATPIQQKEIILKQIEDKPEVKEVRQREIPRQQQPIQEYIQLPQQKGVSRQQTVDSNKPLTYEEKRVIDSHVNELVNFKPNFRNKRGLAFKTLDDSRI</sequence>
<feature type="compositionally biased region" description="Polar residues" evidence="1">
    <location>
        <begin position="111"/>
        <end position="120"/>
    </location>
</feature>
<evidence type="ECO:0000313" key="2">
    <source>
        <dbReference type="EMBL" id="TNV83966.1"/>
    </source>
</evidence>
<dbReference type="Proteomes" id="UP000785679">
    <property type="component" value="Unassembled WGS sequence"/>
</dbReference>
<feature type="compositionally biased region" description="Polar residues" evidence="1">
    <location>
        <begin position="553"/>
        <end position="565"/>
    </location>
</feature>
<organism evidence="2 3">
    <name type="scientific">Halteria grandinella</name>
    <dbReference type="NCBI Taxonomy" id="5974"/>
    <lineage>
        <taxon>Eukaryota</taxon>
        <taxon>Sar</taxon>
        <taxon>Alveolata</taxon>
        <taxon>Ciliophora</taxon>
        <taxon>Intramacronucleata</taxon>
        <taxon>Spirotrichea</taxon>
        <taxon>Stichotrichia</taxon>
        <taxon>Sporadotrichida</taxon>
        <taxon>Halteriidae</taxon>
        <taxon>Halteria</taxon>
    </lineage>
</organism>
<keyword evidence="3" id="KW-1185">Reference proteome</keyword>
<feature type="region of interest" description="Disordered" evidence="1">
    <location>
        <begin position="72"/>
        <end position="120"/>
    </location>
</feature>
<accession>A0A8J8P1K0</accession>
<reference evidence="2" key="1">
    <citation type="submission" date="2019-06" db="EMBL/GenBank/DDBJ databases">
        <authorList>
            <person name="Zheng W."/>
        </authorList>
    </citation>
    <scope>NUCLEOTIDE SEQUENCE</scope>
    <source>
        <strain evidence="2">QDHG01</strain>
    </source>
</reference>
<feature type="compositionally biased region" description="Polar residues" evidence="1">
    <location>
        <begin position="534"/>
        <end position="545"/>
    </location>
</feature>